<keyword evidence="2" id="KW-1185">Reference proteome</keyword>
<organism evidence="1 2">
    <name type="scientific">Lysinibacillus parviboronicapiens</name>
    <dbReference type="NCBI Taxonomy" id="436516"/>
    <lineage>
        <taxon>Bacteria</taxon>
        <taxon>Bacillati</taxon>
        <taxon>Bacillota</taxon>
        <taxon>Bacilli</taxon>
        <taxon>Bacillales</taxon>
        <taxon>Bacillaceae</taxon>
        <taxon>Lysinibacillus</taxon>
    </lineage>
</organism>
<proteinExistence type="predicted"/>
<sequence>MCEIQPTYLADVERGQRNIRLQSLEKIAMGPPSKIIRLEDLKLEDDYMEKKELQLLISEKLNGSSQDELKLVIKLIDEILNFVDKK</sequence>
<evidence type="ECO:0000313" key="2">
    <source>
        <dbReference type="Proteomes" id="UP001549363"/>
    </source>
</evidence>
<evidence type="ECO:0000313" key="1">
    <source>
        <dbReference type="EMBL" id="MET4559758.1"/>
    </source>
</evidence>
<reference evidence="1 2" key="1">
    <citation type="submission" date="2024-06" db="EMBL/GenBank/DDBJ databases">
        <title>Sorghum-associated microbial communities from plants grown in Nebraska, USA.</title>
        <authorList>
            <person name="Schachtman D."/>
        </authorList>
    </citation>
    <scope>NUCLEOTIDE SEQUENCE [LARGE SCALE GENOMIC DNA]</scope>
    <source>
        <strain evidence="1 2">736</strain>
    </source>
</reference>
<accession>A0ABV2PGF6</accession>
<dbReference type="Proteomes" id="UP001549363">
    <property type="component" value="Unassembled WGS sequence"/>
</dbReference>
<gene>
    <name evidence="1" type="ORF">ABIA69_000901</name>
</gene>
<comment type="caution">
    <text evidence="1">The sequence shown here is derived from an EMBL/GenBank/DDBJ whole genome shotgun (WGS) entry which is preliminary data.</text>
</comment>
<name>A0ABV2PGF6_9BACI</name>
<dbReference type="EMBL" id="JBEPSB010000002">
    <property type="protein sequence ID" value="MET4559758.1"/>
    <property type="molecule type" value="Genomic_DNA"/>
</dbReference>
<evidence type="ECO:0008006" key="3">
    <source>
        <dbReference type="Google" id="ProtNLM"/>
    </source>
</evidence>
<protein>
    <recommendedName>
        <fullName evidence="3">HTH cro/C1-type domain-containing protein</fullName>
    </recommendedName>
</protein>